<feature type="domain" description="DUF8155" evidence="2">
    <location>
        <begin position="146"/>
        <end position="261"/>
    </location>
</feature>
<dbReference type="InterPro" id="IPR058468">
    <property type="entry name" value="DUF8155_N"/>
</dbReference>
<keyword evidence="4" id="KW-1185">Reference proteome</keyword>
<proteinExistence type="predicted"/>
<gene>
    <name evidence="3" type="ORF">X802_10720</name>
</gene>
<reference evidence="3 4" key="1">
    <citation type="submission" date="2014-01" db="EMBL/GenBank/DDBJ databases">
        <title>Genome sequencing of Thermococcus guaymasensis.</title>
        <authorList>
            <person name="Zhang X."/>
            <person name="Alvare G."/>
            <person name="Fristensky B."/>
            <person name="Chen L."/>
            <person name="Suen T."/>
            <person name="Chen Q."/>
            <person name="Ma K."/>
        </authorList>
    </citation>
    <scope>NUCLEOTIDE SEQUENCE [LARGE SCALE GENOMIC DNA]</scope>
    <source>
        <strain evidence="3 4">DSM 11113</strain>
    </source>
</reference>
<organism evidence="3 4">
    <name type="scientific">Thermococcus guaymasensis DSM 11113</name>
    <dbReference type="NCBI Taxonomy" id="1432656"/>
    <lineage>
        <taxon>Archaea</taxon>
        <taxon>Methanobacteriati</taxon>
        <taxon>Methanobacteriota</taxon>
        <taxon>Thermococci</taxon>
        <taxon>Thermococcales</taxon>
        <taxon>Thermococcaceae</taxon>
        <taxon>Thermococcus</taxon>
    </lineage>
</organism>
<feature type="domain" description="DUF8155" evidence="1">
    <location>
        <begin position="16"/>
        <end position="137"/>
    </location>
</feature>
<evidence type="ECO:0000313" key="4">
    <source>
        <dbReference type="Proteomes" id="UP000062043"/>
    </source>
</evidence>
<accession>A0A0X1KMU3</accession>
<evidence type="ECO:0000313" key="3">
    <source>
        <dbReference type="EMBL" id="AJC72574.1"/>
    </source>
</evidence>
<dbReference type="GeneID" id="27136122"/>
<sequence>MKIGRINDLWLEIPDVRYSFFDTPYTPHKLGTAVDVYFEEKALFPFEEGKLVEIRRIRTPRHIPVGDDYLLIFEVGDLCLKVLHVEPGLKVGEKVFLGDEIGSLRLSGFFSPWSERHAHFEVRKCEDRYRARGGLTIFPEVKPLTPIAKGKEFEVVEKTPTYLWLRPLKTRGRGMTPFGNIEGGLPYYKYGAIFNGKEAELFGKPLEATEVLPNGVGIFTANFEVFASEQKVRGVGVYCNEGRVKLIGGDLEVGEVIEIEIV</sequence>
<dbReference type="KEGG" id="tgy:X802_10720"/>
<dbReference type="Pfam" id="PF26483">
    <property type="entry name" value="DUF8155_C"/>
    <property type="match status" value="1"/>
</dbReference>
<dbReference type="OrthoDB" id="36515at2157"/>
<evidence type="ECO:0008006" key="5">
    <source>
        <dbReference type="Google" id="ProtNLM"/>
    </source>
</evidence>
<dbReference type="AlphaFoldDB" id="A0A0X1KMU3"/>
<dbReference type="InterPro" id="IPR058817">
    <property type="entry name" value="DUF8155_C"/>
</dbReference>
<protein>
    <recommendedName>
        <fullName evidence="5">Peptidase M23 domain-containing protein</fullName>
    </recommendedName>
</protein>
<dbReference type="EMBL" id="CP007140">
    <property type="protein sequence ID" value="AJC72574.1"/>
    <property type="molecule type" value="Genomic_DNA"/>
</dbReference>
<dbReference type="Proteomes" id="UP000062043">
    <property type="component" value="Chromosome"/>
</dbReference>
<dbReference type="RefSeq" id="WP_062373881.1">
    <property type="nucleotide sequence ID" value="NZ_CP007140.1"/>
</dbReference>
<evidence type="ECO:0000259" key="2">
    <source>
        <dbReference type="Pfam" id="PF26483"/>
    </source>
</evidence>
<name>A0A0X1KMU3_9EURY</name>
<dbReference type="PATRIC" id="fig|1432656.3.peg.2097"/>
<dbReference type="Pfam" id="PF26482">
    <property type="entry name" value="DUF8155"/>
    <property type="match status" value="1"/>
</dbReference>
<evidence type="ECO:0000259" key="1">
    <source>
        <dbReference type="Pfam" id="PF26482"/>
    </source>
</evidence>